<evidence type="ECO:0000313" key="1">
    <source>
        <dbReference type="EMBL" id="MCR6096887.1"/>
    </source>
</evidence>
<reference evidence="1" key="1">
    <citation type="submission" date="2020-06" db="EMBL/GenBank/DDBJ databases">
        <title>Insight into the genomes of haloalkaliphilic bacilli from Kenyan soda lakes.</title>
        <authorList>
            <person name="Mwirichia R."/>
            <person name="Villamizar G.C."/>
            <person name="Poehlein A."/>
            <person name="Mugweru J."/>
            <person name="Kipnyargis A."/>
            <person name="Kiplimo D."/>
            <person name="Orwa P."/>
            <person name="Daniel R."/>
        </authorList>
    </citation>
    <scope>NUCLEOTIDE SEQUENCE</scope>
    <source>
        <strain evidence="1">B1096_S55</strain>
    </source>
</reference>
<dbReference type="AlphaFoldDB" id="A0A9Q4FZ98"/>
<gene>
    <name evidence="1" type="ORF">HXA33_09995</name>
</gene>
<keyword evidence="2" id="KW-1185">Reference proteome</keyword>
<accession>A0A9Q4FZ98</accession>
<protein>
    <submittedName>
        <fullName evidence="1">Uncharacterized protein</fullName>
    </submittedName>
</protein>
<dbReference type="Proteomes" id="UP001057753">
    <property type="component" value="Unassembled WGS sequence"/>
</dbReference>
<dbReference type="EMBL" id="JABXYM010000001">
    <property type="protein sequence ID" value="MCR6096887.1"/>
    <property type="molecule type" value="Genomic_DNA"/>
</dbReference>
<dbReference type="RefSeq" id="WP_257821374.1">
    <property type="nucleotide sequence ID" value="NZ_JABXYM010000001.1"/>
</dbReference>
<name>A0A9Q4FZ98_SALAG</name>
<organism evidence="1 2">
    <name type="scientific">Salipaludibacillus agaradhaerens</name>
    <name type="common">Bacillus agaradhaerens</name>
    <dbReference type="NCBI Taxonomy" id="76935"/>
    <lineage>
        <taxon>Bacteria</taxon>
        <taxon>Bacillati</taxon>
        <taxon>Bacillota</taxon>
        <taxon>Bacilli</taxon>
        <taxon>Bacillales</taxon>
        <taxon>Bacillaceae</taxon>
    </lineage>
</organism>
<sequence length="47" mass="5427">MTIAITIGKYGGFYISNGYVKRICLGWIAFDIYPRELEKIIKDLSKK</sequence>
<evidence type="ECO:0000313" key="2">
    <source>
        <dbReference type="Proteomes" id="UP001057753"/>
    </source>
</evidence>
<comment type="caution">
    <text evidence="1">The sequence shown here is derived from an EMBL/GenBank/DDBJ whole genome shotgun (WGS) entry which is preliminary data.</text>
</comment>
<proteinExistence type="predicted"/>